<dbReference type="GO" id="GO:0016787">
    <property type="term" value="F:hydrolase activity"/>
    <property type="evidence" value="ECO:0007669"/>
    <property type="project" value="InterPro"/>
</dbReference>
<name>A0A4R5EM52_9RHOB</name>
<accession>A0A4R5EM52</accession>
<dbReference type="Proteomes" id="UP000294662">
    <property type="component" value="Unassembled WGS sequence"/>
</dbReference>
<evidence type="ECO:0000313" key="2">
    <source>
        <dbReference type="EMBL" id="TDE35433.1"/>
    </source>
</evidence>
<dbReference type="Gene3D" id="3.60.21.10">
    <property type="match status" value="1"/>
</dbReference>
<dbReference type="RefSeq" id="WP_132830882.1">
    <property type="nucleotide sequence ID" value="NZ_SMFP01000013.1"/>
</dbReference>
<dbReference type="AlphaFoldDB" id="A0A4R5EM52"/>
<dbReference type="PANTHER" id="PTHR37844:SF2">
    <property type="entry name" value="SER_THR PROTEIN PHOSPHATASE SUPERFAMILY (AFU_ORTHOLOGUE AFUA_1G14840)"/>
    <property type="match status" value="1"/>
</dbReference>
<dbReference type="InterPro" id="IPR004843">
    <property type="entry name" value="Calcineurin-like_PHP"/>
</dbReference>
<organism evidence="2 3">
    <name type="scientific">Antarcticimicrobium sediminis</name>
    <dbReference type="NCBI Taxonomy" id="2546227"/>
    <lineage>
        <taxon>Bacteria</taxon>
        <taxon>Pseudomonadati</taxon>
        <taxon>Pseudomonadota</taxon>
        <taxon>Alphaproteobacteria</taxon>
        <taxon>Rhodobacterales</taxon>
        <taxon>Paracoccaceae</taxon>
        <taxon>Antarcticimicrobium</taxon>
    </lineage>
</organism>
<gene>
    <name evidence="2" type="ORF">E1B25_17465</name>
</gene>
<evidence type="ECO:0000259" key="1">
    <source>
        <dbReference type="Pfam" id="PF00149"/>
    </source>
</evidence>
<dbReference type="InterPro" id="IPR029052">
    <property type="entry name" value="Metallo-depent_PP-like"/>
</dbReference>
<reference evidence="2 3" key="1">
    <citation type="submission" date="2019-03" db="EMBL/GenBank/DDBJ databases">
        <authorList>
            <person name="Zhang S."/>
        </authorList>
    </citation>
    <scope>NUCLEOTIDE SEQUENCE [LARGE SCALE GENOMIC DNA]</scope>
    <source>
        <strain evidence="2 3">S4J41</strain>
    </source>
</reference>
<evidence type="ECO:0000313" key="3">
    <source>
        <dbReference type="Proteomes" id="UP000294662"/>
    </source>
</evidence>
<dbReference type="PANTHER" id="PTHR37844">
    <property type="entry name" value="SER/THR PROTEIN PHOSPHATASE SUPERFAMILY (AFU_ORTHOLOGUE AFUA_1G14840)"/>
    <property type="match status" value="1"/>
</dbReference>
<dbReference type="Pfam" id="PF00149">
    <property type="entry name" value="Metallophos"/>
    <property type="match status" value="1"/>
</dbReference>
<dbReference type="EMBL" id="SMFP01000013">
    <property type="protein sequence ID" value="TDE35433.1"/>
    <property type="molecule type" value="Genomic_DNA"/>
</dbReference>
<proteinExistence type="predicted"/>
<protein>
    <recommendedName>
        <fullName evidence="1">Calcineurin-like phosphoesterase domain-containing protein</fullName>
    </recommendedName>
</protein>
<dbReference type="OrthoDB" id="356681at2"/>
<dbReference type="SUPFAM" id="SSF56300">
    <property type="entry name" value="Metallo-dependent phosphatases"/>
    <property type="match status" value="1"/>
</dbReference>
<sequence length="257" mass="29505">MRILAISDLHLDHYDHNGIDVLKSWPAEVWDTDICVLAGDLSDCGYRRWPSILQRVSEHIDPARIHAFPGNHDYYKSEIDREDKLAIACQLAGVNWSQKKEIIIDGVRLLTCTLWTDFEVDQHDVMMSEAHQLMTDYRKIRVARDGYRKLIPLDSKATHFDHRKWLEGRLEETFPGKTVVVTHHAPHLDCLPVDHPVPGAYASDLSTLIARNRPANWLHGHVHRAHDFTFRGCQISNVSIGYPGQYKQPAVPRVIEI</sequence>
<feature type="domain" description="Calcineurin-like phosphoesterase" evidence="1">
    <location>
        <begin position="1"/>
        <end position="224"/>
    </location>
</feature>
<keyword evidence="3" id="KW-1185">Reference proteome</keyword>
<comment type="caution">
    <text evidence="2">The sequence shown here is derived from an EMBL/GenBank/DDBJ whole genome shotgun (WGS) entry which is preliminary data.</text>
</comment>